<evidence type="ECO:0000256" key="1">
    <source>
        <dbReference type="SAM" id="MobiDB-lite"/>
    </source>
</evidence>
<accession>M1UGU4</accession>
<feature type="compositionally biased region" description="Polar residues" evidence="1">
    <location>
        <begin position="70"/>
        <end position="79"/>
    </location>
</feature>
<reference evidence="2 3" key="1">
    <citation type="submission" date="2010-03" db="EMBL/GenBank/DDBJ databases">
        <title>The Genome Sequence of Cyanophage P-SSP9.</title>
        <authorList>
            <consortium name="The Broad Institute Genome Sequencing Platform"/>
            <person name="Henn M.R."/>
            <person name="Sullivan M.S."/>
            <person name="Osburne M.S."/>
            <person name="Levin J."/>
            <person name="Malboeuf C."/>
            <person name="Casali M."/>
            <person name="Russ C."/>
            <person name="Lennon N."/>
            <person name="Erlich R."/>
            <person name="Young S.K."/>
            <person name="Koehrsen M."/>
            <person name="Yandava C."/>
            <person name="Zeng Q."/>
            <person name="Alvarado L."/>
            <person name="Anderson S."/>
            <person name="Berlin A."/>
            <person name="Borenstein D."/>
            <person name="Chen Z."/>
            <person name="Engels R."/>
            <person name="Freedman E."/>
            <person name="Gellesch M."/>
            <person name="Goldberg J."/>
            <person name="Green L."/>
            <person name="Griggs A."/>
            <person name="Gujja S."/>
            <person name="Heiman D."/>
            <person name="Hepburn T."/>
            <person name="Howarth C."/>
            <person name="Jen D."/>
            <person name="Larson L."/>
            <person name="Lewis B."/>
            <person name="Mehta T."/>
            <person name="Park D."/>
            <person name="Pearson M."/>
            <person name="Roberts A."/>
            <person name="Ryan E."/>
            <person name="Saif S."/>
            <person name="Shea T."/>
            <person name="Shenoy N."/>
            <person name="Sisk P."/>
            <person name="Stolte C."/>
            <person name="Sykes S."/>
            <person name="Walk T."/>
            <person name="White J."/>
            <person name="Yu Q."/>
            <person name="Coleman M.L."/>
            <person name="Huang K.H."/>
            <person name="Weigele P.R."/>
            <person name="DeFrancesco A.S."/>
            <person name="Kern S.E."/>
            <person name="Thompson L.R."/>
            <person name="Fu R."/>
            <person name="Hombeck B."/>
            <person name="Chisholm S.W."/>
            <person name="Haas B."/>
            <person name="Nusbaum C."/>
            <person name="Galagan J."/>
            <person name="Birren B."/>
        </authorList>
    </citation>
    <scope>NUCLEOTIDE SEQUENCE [LARGE SCALE GENOMIC DNA]</scope>
    <source>
        <strain evidence="2 3">P-SSP9</strain>
    </source>
</reference>
<feature type="compositionally biased region" description="Low complexity" evidence="1">
    <location>
        <begin position="80"/>
        <end position="98"/>
    </location>
</feature>
<sequence length="98" mass="9929">MCSTPDIPEMPAMPDPLPAAPPAPPAPQAPAPLKPPEAVSAKDKAKLKKTSKKGQLAQQQGGGSELIIPLQSSASTPNIGTPTGKKTGKKSSSLNVPK</sequence>
<dbReference type="RefSeq" id="YP_007676886.1">
    <property type="nucleotide sequence ID" value="NC_020872.1"/>
</dbReference>
<proteinExistence type="predicted"/>
<dbReference type="Proteomes" id="UP000202740">
    <property type="component" value="Segment"/>
</dbReference>
<dbReference type="EMBL" id="HQ316584">
    <property type="protein sequence ID" value="AGG54542.1"/>
    <property type="molecule type" value="Genomic_DNA"/>
</dbReference>
<dbReference type="GeneID" id="15013351"/>
<evidence type="ECO:0000313" key="3">
    <source>
        <dbReference type="Proteomes" id="UP000202740"/>
    </source>
</evidence>
<organism evidence="2 3">
    <name type="scientific">Cyanophage SS120-1</name>
    <dbReference type="NCBI Taxonomy" id="616674"/>
    <lineage>
        <taxon>Viruses</taxon>
        <taxon>Duplodnaviria</taxon>
        <taxon>Heunggongvirae</taxon>
        <taxon>Uroviricota</taxon>
        <taxon>Caudoviricetes</taxon>
        <taxon>Autographivirales</taxon>
        <taxon>Banchanvirus</taxon>
        <taxon>Banchanvirus SS1201</taxon>
    </lineage>
</organism>
<protein>
    <submittedName>
        <fullName evidence="2">Uncharacterized protein</fullName>
    </submittedName>
</protein>
<dbReference type="KEGG" id="vg:15013351"/>
<gene>
    <name evidence="2" type="ORF">CYYG_00041</name>
</gene>
<evidence type="ECO:0000313" key="2">
    <source>
        <dbReference type="EMBL" id="AGG54542.1"/>
    </source>
</evidence>
<feature type="compositionally biased region" description="Pro residues" evidence="1">
    <location>
        <begin position="11"/>
        <end position="35"/>
    </location>
</feature>
<name>M1UGU4_9CAUD</name>
<keyword evidence="3" id="KW-1185">Reference proteome</keyword>
<feature type="region of interest" description="Disordered" evidence="1">
    <location>
        <begin position="1"/>
        <end position="98"/>
    </location>
</feature>